<dbReference type="InterPro" id="IPR043725">
    <property type="entry name" value="DUF5667"/>
</dbReference>
<reference evidence="2 3" key="1">
    <citation type="journal article" date="2016" name="Nat. Commun.">
        <title>Thousands of microbial genomes shed light on interconnected biogeochemical processes in an aquifer system.</title>
        <authorList>
            <person name="Anantharaman K."/>
            <person name="Brown C.T."/>
            <person name="Hug L.A."/>
            <person name="Sharon I."/>
            <person name="Castelle C.J."/>
            <person name="Probst A.J."/>
            <person name="Thomas B.C."/>
            <person name="Singh A."/>
            <person name="Wilkins M.J."/>
            <person name="Karaoz U."/>
            <person name="Brodie E.L."/>
            <person name="Williams K.H."/>
            <person name="Hubbard S.S."/>
            <person name="Banfield J.F."/>
        </authorList>
    </citation>
    <scope>NUCLEOTIDE SEQUENCE [LARGE SCALE GENOMIC DNA]</scope>
</reference>
<evidence type="ECO:0000259" key="1">
    <source>
        <dbReference type="Pfam" id="PF18915"/>
    </source>
</evidence>
<name>A0A1F5KQY7_9BACT</name>
<organism evidence="2 3">
    <name type="scientific">Candidatus Daviesbacteria bacterium RIFCSPLOWO2_01_FULL_39_12</name>
    <dbReference type="NCBI Taxonomy" id="1797785"/>
    <lineage>
        <taxon>Bacteria</taxon>
        <taxon>Candidatus Daviesiibacteriota</taxon>
    </lineage>
</organism>
<comment type="caution">
    <text evidence="2">The sequence shown here is derived from an EMBL/GenBank/DDBJ whole genome shotgun (WGS) entry which is preliminary data.</text>
</comment>
<accession>A0A1F5KQY7</accession>
<dbReference type="Pfam" id="PF18915">
    <property type="entry name" value="DUF5667"/>
    <property type="match status" value="1"/>
</dbReference>
<evidence type="ECO:0000313" key="3">
    <source>
        <dbReference type="Proteomes" id="UP000178565"/>
    </source>
</evidence>
<dbReference type="AlphaFoldDB" id="A0A1F5KQY7"/>
<proteinExistence type="predicted"/>
<feature type="domain" description="DUF5667" evidence="1">
    <location>
        <begin position="41"/>
        <end position="121"/>
    </location>
</feature>
<dbReference type="Proteomes" id="UP000178565">
    <property type="component" value="Unassembled WGS sequence"/>
</dbReference>
<sequence>MKIIIVLTSVVLFGVIFLIPYNQVLALSVDQIDNYVGASIIHPAHPLYFLKTIRENFELKFAANPKTAVIRKIEFLTRRIREVKSLMHYQRPDLISSTLEKYAKILDDISGMDTQKRDVVNMAQDEVANHLVILIKRYTQLENNRAKISFRRTISRISQWNIEMTKRLNTGGYTDLAKKQIQLNLPACQFLSKEASSSALNDVERVVLKKRADKCFIYYNVRQIYN</sequence>
<evidence type="ECO:0000313" key="2">
    <source>
        <dbReference type="EMBL" id="OGE43254.1"/>
    </source>
</evidence>
<dbReference type="EMBL" id="MFDM01000016">
    <property type="protein sequence ID" value="OGE43254.1"/>
    <property type="molecule type" value="Genomic_DNA"/>
</dbReference>
<protein>
    <recommendedName>
        <fullName evidence="1">DUF5667 domain-containing protein</fullName>
    </recommendedName>
</protein>
<dbReference type="STRING" id="1797785.A3B45_00840"/>
<gene>
    <name evidence="2" type="ORF">A3B45_00840</name>
</gene>